<evidence type="ECO:0000256" key="3">
    <source>
        <dbReference type="ARBA" id="ARBA00022475"/>
    </source>
</evidence>
<dbReference type="Gene3D" id="3.40.50.300">
    <property type="entry name" value="P-loop containing nucleotide triphosphate hydrolases"/>
    <property type="match status" value="2"/>
</dbReference>
<keyword evidence="8" id="KW-1278">Translocase</keyword>
<evidence type="ECO:0000256" key="8">
    <source>
        <dbReference type="ARBA" id="ARBA00022967"/>
    </source>
</evidence>
<name>A0AAV4LFS9_9BACL</name>
<dbReference type="GO" id="GO:0005524">
    <property type="term" value="F:ATP binding"/>
    <property type="evidence" value="ECO:0007669"/>
    <property type="project" value="UniProtKB-KW"/>
</dbReference>
<evidence type="ECO:0000256" key="6">
    <source>
        <dbReference type="ARBA" id="ARBA00022741"/>
    </source>
</evidence>
<comment type="subcellular location">
    <subcellularLocation>
        <location evidence="1">Cell membrane</location>
        <topology evidence="1">Peripheral membrane protein</topology>
    </subcellularLocation>
</comment>
<feature type="domain" description="ABC transporter" evidence="10">
    <location>
        <begin position="17"/>
        <end position="254"/>
    </location>
</feature>
<evidence type="ECO:0000256" key="9">
    <source>
        <dbReference type="ARBA" id="ARBA00023136"/>
    </source>
</evidence>
<dbReference type="InterPro" id="IPR003439">
    <property type="entry name" value="ABC_transporter-like_ATP-bd"/>
</dbReference>
<gene>
    <name evidence="11" type="primary">rbsA_3</name>
    <name evidence="11" type="ORF">DNHGIG_22640</name>
</gene>
<evidence type="ECO:0000313" key="12">
    <source>
        <dbReference type="Proteomes" id="UP001057291"/>
    </source>
</evidence>
<accession>A0AAV4LFS9</accession>
<feature type="domain" description="ABC transporter" evidence="10">
    <location>
        <begin position="267"/>
        <end position="513"/>
    </location>
</feature>
<dbReference type="EMBL" id="BOQE01000001">
    <property type="protein sequence ID" value="GIM46715.1"/>
    <property type="molecule type" value="Genomic_DNA"/>
</dbReference>
<keyword evidence="6" id="KW-0547">Nucleotide-binding</keyword>
<keyword evidence="5" id="KW-0677">Repeat</keyword>
<organism evidence="11 12">
    <name type="scientific">Collibacillus ludicampi</name>
    <dbReference type="NCBI Taxonomy" id="2771369"/>
    <lineage>
        <taxon>Bacteria</taxon>
        <taxon>Bacillati</taxon>
        <taxon>Bacillota</taxon>
        <taxon>Bacilli</taxon>
        <taxon>Bacillales</taxon>
        <taxon>Alicyclobacillaceae</taxon>
        <taxon>Collibacillus</taxon>
    </lineage>
</organism>
<dbReference type="Pfam" id="PF00005">
    <property type="entry name" value="ABC_tran"/>
    <property type="match status" value="2"/>
</dbReference>
<dbReference type="PROSITE" id="PS50893">
    <property type="entry name" value="ABC_TRANSPORTER_2"/>
    <property type="match status" value="2"/>
</dbReference>
<dbReference type="RefSeq" id="WP_282199779.1">
    <property type="nucleotide sequence ID" value="NZ_BOQE01000001.1"/>
</dbReference>
<evidence type="ECO:0000256" key="2">
    <source>
        <dbReference type="ARBA" id="ARBA00022448"/>
    </source>
</evidence>
<evidence type="ECO:0000256" key="4">
    <source>
        <dbReference type="ARBA" id="ARBA00022597"/>
    </source>
</evidence>
<dbReference type="GO" id="GO:0016887">
    <property type="term" value="F:ATP hydrolysis activity"/>
    <property type="evidence" value="ECO:0007669"/>
    <property type="project" value="InterPro"/>
</dbReference>
<dbReference type="InterPro" id="IPR003593">
    <property type="entry name" value="AAA+_ATPase"/>
</dbReference>
<protein>
    <submittedName>
        <fullName evidence="11">Ribose import ATP-binding protein RbsA</fullName>
    </submittedName>
</protein>
<evidence type="ECO:0000256" key="5">
    <source>
        <dbReference type="ARBA" id="ARBA00022737"/>
    </source>
</evidence>
<reference evidence="11" key="1">
    <citation type="journal article" date="2023" name="Int. J. Syst. Evol. Microbiol.">
        <title>Collibacillus ludicampi gen. nov., sp. nov., a new soil bacterium of the family Alicyclobacillaceae.</title>
        <authorList>
            <person name="Jojima T."/>
            <person name="Ioku Y."/>
            <person name="Fukuta Y."/>
            <person name="Shirasaka N."/>
            <person name="Matsumura Y."/>
            <person name="Mori M."/>
        </authorList>
    </citation>
    <scope>NUCLEOTIDE SEQUENCE</scope>
    <source>
        <strain evidence="11">TP075</strain>
    </source>
</reference>
<dbReference type="InterPro" id="IPR050107">
    <property type="entry name" value="ABC_carbohydrate_import_ATPase"/>
</dbReference>
<dbReference type="FunFam" id="3.40.50.300:FF:000127">
    <property type="entry name" value="Ribose import ATP-binding protein RbsA"/>
    <property type="match status" value="1"/>
</dbReference>
<dbReference type="InterPro" id="IPR017871">
    <property type="entry name" value="ABC_transporter-like_CS"/>
</dbReference>
<dbReference type="SMART" id="SM00382">
    <property type="entry name" value="AAA"/>
    <property type="match status" value="2"/>
</dbReference>
<keyword evidence="9" id="KW-0472">Membrane</keyword>
<dbReference type="CDD" id="cd03216">
    <property type="entry name" value="ABC_Carb_Monos_I"/>
    <property type="match status" value="1"/>
</dbReference>
<dbReference type="AlphaFoldDB" id="A0AAV4LFS9"/>
<evidence type="ECO:0000256" key="7">
    <source>
        <dbReference type="ARBA" id="ARBA00022840"/>
    </source>
</evidence>
<evidence type="ECO:0000313" key="11">
    <source>
        <dbReference type="EMBL" id="GIM46715.1"/>
    </source>
</evidence>
<sequence>MQQQVEHKELDHSTVILRMEGISKQFPGVKALERVQLTLHRGEVHALMGENGAGKSTLMKILCGVHRPDEGTILYKGKPVVWTNPLEARENGISVIHQELNLSPNLTIGENIFMGSKLPRNRLGMVKWNEIFESAAKILKSIGSDLDPRASVSTLSVAQQQMVEIARALSFHAEVLIMDEPTAALTDKEIDKLFSIIKNLKEKGVAIIYISHRMDEIFKISDRCTVFRDGNWVASMPIRETNPEHLVQLMVGRELKDLFQRPKETSVNLKGKTPVLEVKGLTDKKILKNVNLKVYPGEIVGVAGLVGAGRSELVRAIFGVSELIQGEIRIEGKKVAITSPIHAIAQGIALVPESRKEQGLFLDLSVKENLLMAVLQNYRKSGVLQWKKIDQGAEGYIQKLGIKVSSPDQKVVNLSGGNQQKVVLARWLSIQPKVLMLDEPTRGVDVGAKTEIHKIIHELSQTGLGVLVISSELPEILAVSDRILVMHEGRIKAELSSKEATQEKIMYYATGGKA</sequence>
<dbReference type="PROSITE" id="PS00211">
    <property type="entry name" value="ABC_TRANSPORTER_1"/>
    <property type="match status" value="1"/>
</dbReference>
<comment type="caution">
    <text evidence="11">The sequence shown here is derived from an EMBL/GenBank/DDBJ whole genome shotgun (WGS) entry which is preliminary data.</text>
</comment>
<keyword evidence="4" id="KW-0762">Sugar transport</keyword>
<dbReference type="InterPro" id="IPR027417">
    <property type="entry name" value="P-loop_NTPase"/>
</dbReference>
<dbReference type="SUPFAM" id="SSF52540">
    <property type="entry name" value="P-loop containing nucleoside triphosphate hydrolases"/>
    <property type="match status" value="2"/>
</dbReference>
<keyword evidence="7 11" id="KW-0067">ATP-binding</keyword>
<dbReference type="Proteomes" id="UP001057291">
    <property type="component" value="Unassembled WGS sequence"/>
</dbReference>
<dbReference type="PANTHER" id="PTHR43790:SF3">
    <property type="entry name" value="D-ALLOSE IMPORT ATP-BINDING PROTEIN ALSA-RELATED"/>
    <property type="match status" value="1"/>
</dbReference>
<dbReference type="PANTHER" id="PTHR43790">
    <property type="entry name" value="CARBOHYDRATE TRANSPORT ATP-BINDING PROTEIN MG119-RELATED"/>
    <property type="match status" value="1"/>
</dbReference>
<proteinExistence type="predicted"/>
<evidence type="ECO:0000259" key="10">
    <source>
        <dbReference type="PROSITE" id="PS50893"/>
    </source>
</evidence>
<dbReference type="GO" id="GO:0005886">
    <property type="term" value="C:plasma membrane"/>
    <property type="evidence" value="ECO:0007669"/>
    <property type="project" value="UniProtKB-SubCell"/>
</dbReference>
<keyword evidence="3" id="KW-1003">Cell membrane</keyword>
<keyword evidence="2" id="KW-0813">Transport</keyword>
<keyword evidence="12" id="KW-1185">Reference proteome</keyword>
<evidence type="ECO:0000256" key="1">
    <source>
        <dbReference type="ARBA" id="ARBA00004202"/>
    </source>
</evidence>
<dbReference type="CDD" id="cd03215">
    <property type="entry name" value="ABC_Carb_Monos_II"/>
    <property type="match status" value="1"/>
</dbReference>